<keyword evidence="4" id="KW-0408">Iron</keyword>
<evidence type="ECO:0000256" key="1">
    <source>
        <dbReference type="ARBA" id="ARBA00022485"/>
    </source>
</evidence>
<keyword evidence="10" id="KW-1185">Reference proteome</keyword>
<evidence type="ECO:0000256" key="6">
    <source>
        <dbReference type="SAM" id="MobiDB-lite"/>
    </source>
</evidence>
<dbReference type="PANTHER" id="PTHR42783:SF3">
    <property type="entry name" value="GLUTAMATE SYNTHASE [NADPH] SMALL CHAIN-RELATED"/>
    <property type="match status" value="1"/>
</dbReference>
<evidence type="ECO:0000313" key="10">
    <source>
        <dbReference type="Proteomes" id="UP000679575"/>
    </source>
</evidence>
<organism evidence="9 10">
    <name type="scientific">Shewanella yunxiaonensis</name>
    <dbReference type="NCBI Taxonomy" id="2829809"/>
    <lineage>
        <taxon>Bacteria</taxon>
        <taxon>Pseudomonadati</taxon>
        <taxon>Pseudomonadota</taxon>
        <taxon>Gammaproteobacteria</taxon>
        <taxon>Alteromonadales</taxon>
        <taxon>Shewanellaceae</taxon>
        <taxon>Shewanella</taxon>
    </lineage>
</organism>
<keyword evidence="7" id="KW-0472">Membrane</keyword>
<keyword evidence="1" id="KW-0004">4Fe-4S</keyword>
<reference evidence="9 10" key="1">
    <citation type="submission" date="2021-04" db="EMBL/GenBank/DDBJ databases">
        <title>Novel species identification of genus Shewanella.</title>
        <authorList>
            <person name="Liu G."/>
        </authorList>
    </citation>
    <scope>NUCLEOTIDE SEQUENCE [LARGE SCALE GENOMIC DNA]</scope>
    <source>
        <strain evidence="9 10">FJAT-54481</strain>
    </source>
</reference>
<dbReference type="Proteomes" id="UP000679575">
    <property type="component" value="Chromosome"/>
</dbReference>
<dbReference type="PROSITE" id="PS51379">
    <property type="entry name" value="4FE4S_FER_2"/>
    <property type="match status" value="2"/>
</dbReference>
<dbReference type="Pfam" id="PF12801">
    <property type="entry name" value="Fer4_5"/>
    <property type="match status" value="2"/>
</dbReference>
<keyword evidence="7" id="KW-1133">Transmembrane helix</keyword>
<evidence type="ECO:0000256" key="5">
    <source>
        <dbReference type="ARBA" id="ARBA00023014"/>
    </source>
</evidence>
<dbReference type="NCBIfam" id="TIGR01318">
    <property type="entry name" value="gltD_gamma_fam"/>
    <property type="match status" value="1"/>
</dbReference>
<dbReference type="SUPFAM" id="SSF54862">
    <property type="entry name" value="4Fe-4S ferredoxins"/>
    <property type="match status" value="1"/>
</dbReference>
<dbReference type="SUPFAM" id="SSF51971">
    <property type="entry name" value="Nucleotide-binding domain"/>
    <property type="match status" value="1"/>
</dbReference>
<evidence type="ECO:0000259" key="8">
    <source>
        <dbReference type="PROSITE" id="PS51379"/>
    </source>
</evidence>
<feature type="domain" description="4Fe-4S ferredoxin-type" evidence="8">
    <location>
        <begin position="276"/>
        <end position="307"/>
    </location>
</feature>
<dbReference type="Pfam" id="PF14691">
    <property type="entry name" value="Fer4_20"/>
    <property type="match status" value="1"/>
</dbReference>
<feature type="transmembrane region" description="Helical" evidence="7">
    <location>
        <begin position="7"/>
        <end position="27"/>
    </location>
</feature>
<accession>A0ABX7YY43</accession>
<evidence type="ECO:0000256" key="3">
    <source>
        <dbReference type="ARBA" id="ARBA00023002"/>
    </source>
</evidence>
<dbReference type="PROSITE" id="PS00198">
    <property type="entry name" value="4FE4S_FER_1"/>
    <property type="match status" value="2"/>
</dbReference>
<proteinExistence type="predicted"/>
<dbReference type="SUPFAM" id="SSF46548">
    <property type="entry name" value="alpha-helical ferredoxin"/>
    <property type="match status" value="1"/>
</dbReference>
<dbReference type="InterPro" id="IPR028261">
    <property type="entry name" value="DPD_II"/>
</dbReference>
<evidence type="ECO:0000313" key="9">
    <source>
        <dbReference type="EMBL" id="QUN07101.1"/>
    </source>
</evidence>
<feature type="domain" description="4Fe-4S ferredoxin-type" evidence="8">
    <location>
        <begin position="345"/>
        <end position="376"/>
    </location>
</feature>
<dbReference type="InterPro" id="IPR036188">
    <property type="entry name" value="FAD/NAD-bd_sf"/>
</dbReference>
<sequence length="778" mass="85072">MKSRNPSFWRAFTISLFILIGIIGLAFKTGTGTISAFGYRMIDAICPLGGLEAMLASHSFLPRVVIALTVLVIIVIFLGRFFCAWVCPMPLFRSWFPRLQQKHQIVASTRPTTEVVEPALHYPMTQNQPTHPVADKTSGAQSLPHAETPKTKSISNNTSYFVLGGTLLSTAIFGFPVFCLICPIGLTFGSIIVIWRLIGYNEPTWSLIAFPLALIIELFLLRHWCKNICPLGALMSLLSKLNHFWRPTVDQQACLRSKGLDCQLCTQACYEDIDLHHPEQSAPRARCTKCSECSAACPVHAISFPFSRWLKISPKTIIPTITSETSTIESVTPKALPLSPKQPTQNYVFNQALRCIQCGLCKQACPLHNEIPAWMALLRGNHLIDAVEVMHSTNSLPEICGLVCPQERLCEGACSLGKLDGPVKVGTVEHFVTTAAIAQGWKPDLSRVKPKNKRVAVIGAGPAGLACADVLIRNGIQPVVFDRYPVIGGMLSFGIPSYKLDKLILQQRQQLFSEMGIEFHLNTEVGKDISFNELLKTYDAVFVGTGTYRSKTAGLEHEDASGVIQALPYLMAVNRHTMGFSETEQQPYLNVMGKHVVVIGGGDTAMDCVRTALRKNAASVTCLYRRDEASMPASVKEVALAKQEGAQFRFNVQPVELQLDNSLQVTGVIVQSTKLGALDACGRKAPVVIAGPKRVIAAERVILALGFEAQHMPWLDEIGVELDNNGYIVTQQSTENALQTSLVKVYAGGDIVHGSDLVVTAIADGRRAAMSMITAMEQ</sequence>
<feature type="transmembrane region" description="Helical" evidence="7">
    <location>
        <begin position="173"/>
        <end position="198"/>
    </location>
</feature>
<evidence type="ECO:0000256" key="4">
    <source>
        <dbReference type="ARBA" id="ARBA00023004"/>
    </source>
</evidence>
<feature type="region of interest" description="Disordered" evidence="6">
    <location>
        <begin position="126"/>
        <end position="151"/>
    </location>
</feature>
<feature type="transmembrane region" description="Helical" evidence="7">
    <location>
        <begin position="64"/>
        <end position="92"/>
    </location>
</feature>
<dbReference type="InterPro" id="IPR023753">
    <property type="entry name" value="FAD/NAD-binding_dom"/>
</dbReference>
<gene>
    <name evidence="9" type="ORF">KDN34_06630</name>
</gene>
<keyword evidence="3" id="KW-0560">Oxidoreductase</keyword>
<protein>
    <submittedName>
        <fullName evidence="9">FAD-dependent oxidoreductase</fullName>
    </submittedName>
</protein>
<evidence type="ECO:0000256" key="2">
    <source>
        <dbReference type="ARBA" id="ARBA00022723"/>
    </source>
</evidence>
<dbReference type="InterPro" id="IPR006006">
    <property type="entry name" value="GltD-like"/>
</dbReference>
<evidence type="ECO:0000256" key="7">
    <source>
        <dbReference type="SAM" id="Phobius"/>
    </source>
</evidence>
<dbReference type="InterPro" id="IPR017896">
    <property type="entry name" value="4Fe4S_Fe-S-bd"/>
</dbReference>
<name>A0ABX7YY43_9GAMM</name>
<dbReference type="InterPro" id="IPR017900">
    <property type="entry name" value="4Fe4S_Fe_S_CS"/>
</dbReference>
<dbReference type="PRINTS" id="PR00419">
    <property type="entry name" value="ADXRDTASE"/>
</dbReference>
<keyword evidence="2" id="KW-0479">Metal-binding</keyword>
<dbReference type="Pfam" id="PF07992">
    <property type="entry name" value="Pyr_redox_2"/>
    <property type="match status" value="1"/>
</dbReference>
<dbReference type="PANTHER" id="PTHR42783">
    <property type="entry name" value="GLUTAMATE SYNTHASE [NADPH] SMALL CHAIN"/>
    <property type="match status" value="1"/>
</dbReference>
<keyword evidence="7" id="KW-0812">Transmembrane</keyword>
<dbReference type="Gene3D" id="3.50.50.60">
    <property type="entry name" value="FAD/NAD(P)-binding domain"/>
    <property type="match status" value="3"/>
</dbReference>
<dbReference type="EMBL" id="CP073587">
    <property type="protein sequence ID" value="QUN07101.1"/>
    <property type="molecule type" value="Genomic_DNA"/>
</dbReference>
<keyword evidence="5" id="KW-0411">Iron-sulfur</keyword>
<dbReference type="InterPro" id="IPR009051">
    <property type="entry name" value="Helical_ferredxn"/>
</dbReference>
<dbReference type="Gene3D" id="1.10.1060.10">
    <property type="entry name" value="Alpha-helical ferredoxin"/>
    <property type="match status" value="1"/>
</dbReference>